<dbReference type="AlphaFoldDB" id="A0A5B7G2U6"/>
<evidence type="ECO:0008006" key="3">
    <source>
        <dbReference type="Google" id="ProtNLM"/>
    </source>
</evidence>
<name>A0A5B7G2U6_PORTR</name>
<proteinExistence type="predicted"/>
<reference evidence="1 2" key="1">
    <citation type="submission" date="2019-05" db="EMBL/GenBank/DDBJ databases">
        <title>Another draft genome of Portunus trituberculatus and its Hox gene families provides insights of decapod evolution.</title>
        <authorList>
            <person name="Jeong J.-H."/>
            <person name="Song I."/>
            <person name="Kim S."/>
            <person name="Choi T."/>
            <person name="Kim D."/>
            <person name="Ryu S."/>
            <person name="Kim W."/>
        </authorList>
    </citation>
    <scope>NUCLEOTIDE SEQUENCE [LARGE SCALE GENOMIC DNA]</scope>
    <source>
        <tissue evidence="1">Muscle</tissue>
    </source>
</reference>
<comment type="caution">
    <text evidence="1">The sequence shown here is derived from an EMBL/GenBank/DDBJ whole genome shotgun (WGS) entry which is preliminary data.</text>
</comment>
<sequence length="201" mass="22469">MIRRRFQCTARELRSNPKTSCAVILSCFALHNFILQRQGPQEDAEALYAPDDGPQDRFSGECDPEGESYRQHIIHEWFSSDAPEEERSGREISSLRDILGWAVSTPTREEHGLGKLTETKNSSDMQIHACMTTYHPLSSLDHLADPAGSDHSLPWNQLVKMNPPLLLFADMLFSPSPLMACETCYGLVWDDACSGRGEGKG</sequence>
<dbReference type="OrthoDB" id="6329868at2759"/>
<gene>
    <name evidence="1" type="ORF">E2C01_044628</name>
</gene>
<accession>A0A5B7G2U6</accession>
<dbReference type="Proteomes" id="UP000324222">
    <property type="component" value="Unassembled WGS sequence"/>
</dbReference>
<organism evidence="1 2">
    <name type="scientific">Portunus trituberculatus</name>
    <name type="common">Swimming crab</name>
    <name type="synonym">Neptunus trituberculatus</name>
    <dbReference type="NCBI Taxonomy" id="210409"/>
    <lineage>
        <taxon>Eukaryota</taxon>
        <taxon>Metazoa</taxon>
        <taxon>Ecdysozoa</taxon>
        <taxon>Arthropoda</taxon>
        <taxon>Crustacea</taxon>
        <taxon>Multicrustacea</taxon>
        <taxon>Malacostraca</taxon>
        <taxon>Eumalacostraca</taxon>
        <taxon>Eucarida</taxon>
        <taxon>Decapoda</taxon>
        <taxon>Pleocyemata</taxon>
        <taxon>Brachyura</taxon>
        <taxon>Eubrachyura</taxon>
        <taxon>Portunoidea</taxon>
        <taxon>Portunidae</taxon>
        <taxon>Portuninae</taxon>
        <taxon>Portunus</taxon>
    </lineage>
</organism>
<evidence type="ECO:0000313" key="1">
    <source>
        <dbReference type="EMBL" id="MPC50794.1"/>
    </source>
</evidence>
<protein>
    <recommendedName>
        <fullName evidence="3">DDE Tnp4 domain-containing protein</fullName>
    </recommendedName>
</protein>
<dbReference type="EMBL" id="VSRR010009741">
    <property type="protein sequence ID" value="MPC50794.1"/>
    <property type="molecule type" value="Genomic_DNA"/>
</dbReference>
<evidence type="ECO:0000313" key="2">
    <source>
        <dbReference type="Proteomes" id="UP000324222"/>
    </source>
</evidence>
<keyword evidence="2" id="KW-1185">Reference proteome</keyword>